<keyword evidence="1" id="KW-0812">Transmembrane</keyword>
<evidence type="ECO:0000313" key="4">
    <source>
        <dbReference type="Proteomes" id="UP001320972"/>
    </source>
</evidence>
<dbReference type="InterPro" id="IPR058677">
    <property type="entry name" value="ORF4_N"/>
</dbReference>
<keyword evidence="4" id="KW-1185">Reference proteome</keyword>
<organism evidence="3 4">
    <name type="scientific">Natronoglomus mannanivorans</name>
    <dbReference type="NCBI Taxonomy" id="2979990"/>
    <lineage>
        <taxon>Archaea</taxon>
        <taxon>Methanobacteriati</taxon>
        <taxon>Methanobacteriota</taxon>
        <taxon>Stenosarchaea group</taxon>
        <taxon>Halobacteria</taxon>
        <taxon>Halobacteriales</taxon>
        <taxon>Natrialbaceae</taxon>
        <taxon>Natronoglomus</taxon>
    </lineage>
</organism>
<gene>
    <name evidence="3" type="ORF">OB955_04805</name>
</gene>
<reference evidence="3 4" key="1">
    <citation type="submission" date="2022-09" db="EMBL/GenBank/DDBJ databases">
        <title>Enrichment on poylsaccharides allowed isolation of novel metabolic and taxonomic groups of Haloarchaea.</title>
        <authorList>
            <person name="Sorokin D.Y."/>
            <person name="Elcheninov A.G."/>
            <person name="Khizhniak T.V."/>
            <person name="Kolganova T.V."/>
            <person name="Kublanov I.V."/>
        </authorList>
    </citation>
    <scope>NUCLEOTIDE SEQUENCE [LARGE SCALE GENOMIC DNA]</scope>
    <source>
        <strain evidence="3 4">AArc-m2/3/4</strain>
    </source>
</reference>
<name>A0ABT2QAU4_9EURY</name>
<dbReference type="Pfam" id="PF26255">
    <property type="entry name" value="Viral_env_HRPV"/>
    <property type="match status" value="1"/>
</dbReference>
<dbReference type="EMBL" id="JAOPKB010000002">
    <property type="protein sequence ID" value="MCU4972053.1"/>
    <property type="molecule type" value="Genomic_DNA"/>
</dbReference>
<sequence length="505" mass="53699">MSFITNKLPSGKAVLVSLMAFMLLAQPVAAIAPVVVGAAVVGGAAGGAGGFYAGSALAEDTEGMGAEEVEQELYRDALSYQDSVDESTTWVENQITDAEQVAIGHAQYAISQALQDEESESVLVNDGQQAAEDHYSTILKNHINSWNSEVESIHSAAQVDLDTEGTSNEIFFVQQPSEAEDDDRWHWRDDTEVEYTDHELPNGETVEMATSLTNMGAPGSNTTNTLDVVNGGNVYDRSSEPSVFKASDPDGEDDPLTLLNAGEHHVDIIDTLEADAETVNNEVEVYAVDIHAAYSGQDVDHIDVVDPSVLSTIGDDTDGVTFASTAAAASGYQTSATAVATFTIVEADGSEVSTSGLLTTRADPGTETDDGQKAWLEGETYAADNFSEDIIIQAIDGDGNVEQWVLEDGDEMTIDDIDGSDHIDYNERNYSEYDSSAYIDELEAQNERLAELLKERQSGGGAAWVGDIWDDIADAFGVPGAIAVVFIGFAGGILAVGVFFRAATP</sequence>
<feature type="domain" description="Envelope protein N-terminal" evidence="2">
    <location>
        <begin position="59"/>
        <end position="330"/>
    </location>
</feature>
<dbReference type="RefSeq" id="WP_338007134.1">
    <property type="nucleotide sequence ID" value="NZ_JAOPKB010000002.1"/>
</dbReference>
<evidence type="ECO:0000313" key="3">
    <source>
        <dbReference type="EMBL" id="MCU4972053.1"/>
    </source>
</evidence>
<proteinExistence type="predicted"/>
<evidence type="ECO:0000256" key="1">
    <source>
        <dbReference type="SAM" id="Phobius"/>
    </source>
</evidence>
<keyword evidence="1" id="KW-1133">Transmembrane helix</keyword>
<feature type="transmembrane region" description="Helical" evidence="1">
    <location>
        <begin position="480"/>
        <end position="500"/>
    </location>
</feature>
<keyword evidence="1" id="KW-0472">Membrane</keyword>
<protein>
    <recommendedName>
        <fullName evidence="2">Envelope protein N-terminal domain-containing protein</fullName>
    </recommendedName>
</protein>
<evidence type="ECO:0000259" key="2">
    <source>
        <dbReference type="Pfam" id="PF26255"/>
    </source>
</evidence>
<comment type="caution">
    <text evidence="3">The sequence shown here is derived from an EMBL/GenBank/DDBJ whole genome shotgun (WGS) entry which is preliminary data.</text>
</comment>
<dbReference type="Proteomes" id="UP001320972">
    <property type="component" value="Unassembled WGS sequence"/>
</dbReference>
<accession>A0ABT2QAU4</accession>